<keyword evidence="2" id="KW-1185">Reference proteome</keyword>
<dbReference type="Proteomes" id="UP001565368">
    <property type="component" value="Unassembled WGS sequence"/>
</dbReference>
<proteinExistence type="predicted"/>
<accession>A0ABR3Q1M3</accession>
<evidence type="ECO:0000313" key="1">
    <source>
        <dbReference type="EMBL" id="KAL1408608.1"/>
    </source>
</evidence>
<dbReference type="EMBL" id="JBBXJM010000004">
    <property type="protein sequence ID" value="KAL1408608.1"/>
    <property type="molecule type" value="Genomic_DNA"/>
</dbReference>
<comment type="caution">
    <text evidence="1">The sequence shown here is derived from an EMBL/GenBank/DDBJ whole genome shotgun (WGS) entry which is preliminary data.</text>
</comment>
<protein>
    <recommendedName>
        <fullName evidence="3">F-box domain-containing protein</fullName>
    </recommendedName>
</protein>
<gene>
    <name evidence="1" type="ORF">Q8F55_005421</name>
</gene>
<reference evidence="1 2" key="1">
    <citation type="submission" date="2023-08" db="EMBL/GenBank/DDBJ databases">
        <title>Annotated Genome Sequence of Vanrija albida AlHP1.</title>
        <authorList>
            <person name="Herzog R."/>
        </authorList>
    </citation>
    <scope>NUCLEOTIDE SEQUENCE [LARGE SCALE GENOMIC DNA]</scope>
    <source>
        <strain evidence="1 2">AlHP1</strain>
    </source>
</reference>
<organism evidence="1 2">
    <name type="scientific">Vanrija albida</name>
    <dbReference type="NCBI Taxonomy" id="181172"/>
    <lineage>
        <taxon>Eukaryota</taxon>
        <taxon>Fungi</taxon>
        <taxon>Dikarya</taxon>
        <taxon>Basidiomycota</taxon>
        <taxon>Agaricomycotina</taxon>
        <taxon>Tremellomycetes</taxon>
        <taxon>Trichosporonales</taxon>
        <taxon>Trichosporonaceae</taxon>
        <taxon>Vanrija</taxon>
    </lineage>
</organism>
<dbReference type="RefSeq" id="XP_069208552.1">
    <property type="nucleotide sequence ID" value="XM_069353910.1"/>
</dbReference>
<name>A0ABR3Q1M3_9TREE</name>
<evidence type="ECO:0008006" key="3">
    <source>
        <dbReference type="Google" id="ProtNLM"/>
    </source>
</evidence>
<sequence length="309" mass="33316">MHSPIVPLAPATSRSLVVLAEGQLPGLQWTQRANTQDVYSALRPVPGNGARTRYTATFTFAEIAELDAILAALSNSRLTSICFLYDPSPKDEVYARILARLNVPALRHLWIAARPSGETLPLALAFLSSPRAAGLQYFSIDFEAHSAKEAPPDMGLLAGCAAPPPQPRGAAAPVKPRRLVGVLEENGERRARVRDAVRRAIVPARVLLRGRRAEGPEAEPTSAVEQAPLPILDLPRELLHAIVEHASGDAGALTPAQWARLHRHAEDPGGLCQVAAGMVAAEADPAVGKDAGWDEWLHNGGFWWEERRV</sequence>
<dbReference type="GeneID" id="95986464"/>
<evidence type="ECO:0000313" key="2">
    <source>
        <dbReference type="Proteomes" id="UP001565368"/>
    </source>
</evidence>